<gene>
    <name evidence="3" type="ORF">SAMN05660477_00005</name>
</gene>
<accession>A0A1T5CFH4</accession>
<organism evidence="3 4">
    <name type="scientific">Soonwooa buanensis</name>
    <dbReference type="NCBI Taxonomy" id="619805"/>
    <lineage>
        <taxon>Bacteria</taxon>
        <taxon>Pseudomonadati</taxon>
        <taxon>Bacteroidota</taxon>
        <taxon>Flavobacteriia</taxon>
        <taxon>Flavobacteriales</taxon>
        <taxon>Weeksellaceae</taxon>
        <taxon>Chryseobacterium group</taxon>
        <taxon>Soonwooa</taxon>
    </lineage>
</organism>
<dbReference type="Proteomes" id="UP000191112">
    <property type="component" value="Unassembled WGS sequence"/>
</dbReference>
<feature type="domain" description="Cyanobacterial TRADD-N associated 2 transmembrane" evidence="2">
    <location>
        <begin position="139"/>
        <end position="205"/>
    </location>
</feature>
<protein>
    <recommendedName>
        <fullName evidence="2">Cyanobacterial TRADD-N associated 2 transmembrane domain-containing protein</fullName>
    </recommendedName>
</protein>
<reference evidence="3 4" key="1">
    <citation type="submission" date="2017-02" db="EMBL/GenBank/DDBJ databases">
        <authorList>
            <person name="Peterson S.W."/>
        </authorList>
    </citation>
    <scope>NUCLEOTIDE SEQUENCE [LARGE SCALE GENOMIC DNA]</scope>
    <source>
        <strain evidence="3 4">DSM 22323</strain>
    </source>
</reference>
<feature type="transmembrane region" description="Helical" evidence="1">
    <location>
        <begin position="175"/>
        <end position="198"/>
    </location>
</feature>
<keyword evidence="1" id="KW-0812">Transmembrane</keyword>
<feature type="transmembrane region" description="Helical" evidence="1">
    <location>
        <begin position="149"/>
        <end position="169"/>
    </location>
</feature>
<feature type="transmembrane region" description="Helical" evidence="1">
    <location>
        <begin position="31"/>
        <end position="55"/>
    </location>
</feature>
<dbReference type="EMBL" id="FUYZ01000001">
    <property type="protein sequence ID" value="SKB57850.1"/>
    <property type="molecule type" value="Genomic_DNA"/>
</dbReference>
<keyword evidence="4" id="KW-1185">Reference proteome</keyword>
<dbReference type="STRING" id="619805.SAMN05660477_00005"/>
<dbReference type="AlphaFoldDB" id="A0A1T5CFH4"/>
<dbReference type="InterPro" id="IPR048567">
    <property type="entry name" value="CyanoTRADDas_TM"/>
</dbReference>
<dbReference type="RefSeq" id="WP_079665347.1">
    <property type="nucleotide sequence ID" value="NZ_FUYZ01000001.1"/>
</dbReference>
<dbReference type="OrthoDB" id="1864065at2"/>
<evidence type="ECO:0000313" key="4">
    <source>
        <dbReference type="Proteomes" id="UP000191112"/>
    </source>
</evidence>
<evidence type="ECO:0000259" key="2">
    <source>
        <dbReference type="Pfam" id="PF20712"/>
    </source>
</evidence>
<keyword evidence="1" id="KW-0472">Membrane</keyword>
<keyword evidence="1" id="KW-1133">Transmembrane helix</keyword>
<sequence length="252" mass="29451">MIENLAKLIGHGTKPYTFLSKVVFENKISRIFMTVLFSVLMVALIGLIFYSLLFVKDENERKYIFENFLPFIVIPLATIGFLYMLYMQEIYNAKYEEEISDLRSERKEITDKIEKDNDYDIFNTIQLSLNQLNEYYTINKNQAKSSFRISLISIIIGFVTIVTGIWFYYFEISSIELSFLTGISGLLLEFIGGAYFFVYKKSLEQVNFFFAQLIKVQDTMLAINLAENIEILDKKNEMTEKIVISLLERSLK</sequence>
<evidence type="ECO:0000256" key="1">
    <source>
        <dbReference type="SAM" id="Phobius"/>
    </source>
</evidence>
<evidence type="ECO:0000313" key="3">
    <source>
        <dbReference type="EMBL" id="SKB57850.1"/>
    </source>
</evidence>
<proteinExistence type="predicted"/>
<feature type="transmembrane region" description="Helical" evidence="1">
    <location>
        <begin position="67"/>
        <end position="86"/>
    </location>
</feature>
<name>A0A1T5CFH4_9FLAO</name>
<dbReference type="Pfam" id="PF20712">
    <property type="entry name" value="CyanoTRADDas_TM"/>
    <property type="match status" value="1"/>
</dbReference>